<proteinExistence type="predicted"/>
<dbReference type="STRING" id="1703770.AMJ39_07260"/>
<dbReference type="Proteomes" id="UP000052008">
    <property type="component" value="Unassembled WGS sequence"/>
</dbReference>
<evidence type="ECO:0000313" key="2">
    <source>
        <dbReference type="Proteomes" id="UP000052008"/>
    </source>
</evidence>
<reference evidence="1 2" key="1">
    <citation type="journal article" date="2015" name="Microbiome">
        <title>Genomic resolution of linkages in carbon, nitrogen, and sulfur cycling among widespread estuary sediment bacteria.</title>
        <authorList>
            <person name="Baker B.J."/>
            <person name="Lazar C.S."/>
            <person name="Teske A.P."/>
            <person name="Dick G.J."/>
        </authorList>
    </citation>
    <scope>NUCLEOTIDE SEQUENCE [LARGE SCALE GENOMIC DNA]</scope>
    <source>
        <strain evidence="1">DG_24</strain>
    </source>
</reference>
<gene>
    <name evidence="1" type="ORF">AMJ39_07260</name>
</gene>
<dbReference type="AlphaFoldDB" id="A0A0S7WR52"/>
<protein>
    <recommendedName>
        <fullName evidence="3">Methionyl/Leucyl tRNA synthetase domain-containing protein</fullName>
    </recommendedName>
</protein>
<name>A0A0S7WR52_UNCT6</name>
<dbReference type="EMBL" id="LIZS01000047">
    <property type="protein sequence ID" value="KPJ52663.1"/>
    <property type="molecule type" value="Genomic_DNA"/>
</dbReference>
<comment type="caution">
    <text evidence="1">The sequence shown here is derived from an EMBL/GenBank/DDBJ whole genome shotgun (WGS) entry which is preliminary data.</text>
</comment>
<evidence type="ECO:0000313" key="1">
    <source>
        <dbReference type="EMBL" id="KPJ52663.1"/>
    </source>
</evidence>
<sequence>MPKERPGEEVVVEIPAKTIHIEHATCRQGCDLMAPDVKIHGHPSIKVIAEHEGQRGPLYLDPIYGSFDHVTDLDIPEDAVVQFFCPTCGESLTAEGDTCNSCTAPFFLLKLPRGSVVEGCLRKGCHKHRLKIVDLNAQLLRLFGKDSLESYL</sequence>
<evidence type="ECO:0008006" key="3">
    <source>
        <dbReference type="Google" id="ProtNLM"/>
    </source>
</evidence>
<accession>A0A0S7WR52</accession>
<organism evidence="1 2">
    <name type="scientific">candidate division TA06 bacterium DG_24</name>
    <dbReference type="NCBI Taxonomy" id="1703770"/>
    <lineage>
        <taxon>Bacteria</taxon>
        <taxon>Bacteria division TA06</taxon>
    </lineage>
</organism>